<organism evidence="1 2">
    <name type="scientific">Durusdinium trenchii</name>
    <dbReference type="NCBI Taxonomy" id="1381693"/>
    <lineage>
        <taxon>Eukaryota</taxon>
        <taxon>Sar</taxon>
        <taxon>Alveolata</taxon>
        <taxon>Dinophyceae</taxon>
        <taxon>Suessiales</taxon>
        <taxon>Symbiodiniaceae</taxon>
        <taxon>Durusdinium</taxon>
    </lineage>
</organism>
<proteinExistence type="predicted"/>
<protein>
    <submittedName>
        <fullName evidence="1">Uncharacterized protein</fullName>
    </submittedName>
</protein>
<sequence>WLDPVLNGCDLIRSGRAAALFPWRCSHAALNDMRHEAIFDALVAPPRRIRQSLVDGSSLAAPTEPVSPLEDFFPSLSHARVGPRRPLAFTESATEKVMALDGKVINVTGRLGEKQLQDPATNSSEWEVNQKLCEEGECKESRAHVKV</sequence>
<evidence type="ECO:0000313" key="2">
    <source>
        <dbReference type="Proteomes" id="UP001642484"/>
    </source>
</evidence>
<accession>A0ABP0JYF1</accession>
<dbReference type="EMBL" id="CAXAMN010006820">
    <property type="protein sequence ID" value="CAK9019326.1"/>
    <property type="molecule type" value="Genomic_DNA"/>
</dbReference>
<evidence type="ECO:0000313" key="1">
    <source>
        <dbReference type="EMBL" id="CAK9019326.1"/>
    </source>
</evidence>
<feature type="non-terminal residue" evidence="1">
    <location>
        <position position="147"/>
    </location>
</feature>
<dbReference type="Proteomes" id="UP001642484">
    <property type="component" value="Unassembled WGS sequence"/>
</dbReference>
<feature type="non-terminal residue" evidence="1">
    <location>
        <position position="1"/>
    </location>
</feature>
<keyword evidence="2" id="KW-1185">Reference proteome</keyword>
<gene>
    <name evidence="1" type="ORF">CCMP2556_LOCUS13624</name>
</gene>
<name>A0ABP0JYF1_9DINO</name>
<reference evidence="1 2" key="1">
    <citation type="submission" date="2024-02" db="EMBL/GenBank/DDBJ databases">
        <authorList>
            <person name="Chen Y."/>
            <person name="Shah S."/>
            <person name="Dougan E. K."/>
            <person name="Thang M."/>
            <person name="Chan C."/>
        </authorList>
    </citation>
    <scope>NUCLEOTIDE SEQUENCE [LARGE SCALE GENOMIC DNA]</scope>
</reference>
<comment type="caution">
    <text evidence="1">The sequence shown here is derived from an EMBL/GenBank/DDBJ whole genome shotgun (WGS) entry which is preliminary data.</text>
</comment>